<feature type="compositionally biased region" description="Basic and acidic residues" evidence="1">
    <location>
        <begin position="51"/>
        <end position="65"/>
    </location>
</feature>
<sequence length="129" mass="14627">MLTTTTTTSNLSTADDIELSRIPDIQVNSARLAPDHSCETLTTIESPGTEYDDHHELEKHSKEFPGDFPIGPQRSASTDTDFKPSFKSRLKWPCGMTNFHFSLCIGVVGFAIFWLLLLLRIYLPEEYFQ</sequence>
<dbReference type="Proteomes" id="UP000318571">
    <property type="component" value="Chromosome 3"/>
</dbReference>
<keyword evidence="2" id="KW-0812">Transmembrane</keyword>
<keyword evidence="4" id="KW-1185">Reference proteome</keyword>
<keyword evidence="2" id="KW-1133">Transmembrane helix</keyword>
<keyword evidence="2" id="KW-0472">Membrane</keyword>
<feature type="region of interest" description="Disordered" evidence="1">
    <location>
        <begin position="43"/>
        <end position="82"/>
    </location>
</feature>
<evidence type="ECO:0000256" key="1">
    <source>
        <dbReference type="SAM" id="MobiDB-lite"/>
    </source>
</evidence>
<dbReference type="AlphaFoldDB" id="A0A553P6P7"/>
<protein>
    <submittedName>
        <fullName evidence="3">Uncharacterized protein</fullName>
    </submittedName>
</protein>
<organism evidence="3 4">
    <name type="scientific">Tigriopus californicus</name>
    <name type="common">Marine copepod</name>
    <dbReference type="NCBI Taxonomy" id="6832"/>
    <lineage>
        <taxon>Eukaryota</taxon>
        <taxon>Metazoa</taxon>
        <taxon>Ecdysozoa</taxon>
        <taxon>Arthropoda</taxon>
        <taxon>Crustacea</taxon>
        <taxon>Multicrustacea</taxon>
        <taxon>Hexanauplia</taxon>
        <taxon>Copepoda</taxon>
        <taxon>Harpacticoida</taxon>
        <taxon>Harpacticidae</taxon>
        <taxon>Tigriopus</taxon>
    </lineage>
</organism>
<evidence type="ECO:0000313" key="3">
    <source>
        <dbReference type="EMBL" id="TRY73352.1"/>
    </source>
</evidence>
<accession>A0A553P6P7</accession>
<name>A0A553P6P7_TIGCA</name>
<proteinExistence type="predicted"/>
<reference evidence="3 4" key="1">
    <citation type="journal article" date="2018" name="Nat. Ecol. Evol.">
        <title>Genomic signatures of mitonuclear coevolution across populations of Tigriopus californicus.</title>
        <authorList>
            <person name="Barreto F.S."/>
            <person name="Watson E.T."/>
            <person name="Lima T.G."/>
            <person name="Willett C.S."/>
            <person name="Edmands S."/>
            <person name="Li W."/>
            <person name="Burton R.S."/>
        </authorList>
    </citation>
    <scope>NUCLEOTIDE SEQUENCE [LARGE SCALE GENOMIC DNA]</scope>
    <source>
        <strain evidence="3 4">San Diego</strain>
    </source>
</reference>
<feature type="transmembrane region" description="Helical" evidence="2">
    <location>
        <begin position="99"/>
        <end position="123"/>
    </location>
</feature>
<dbReference type="EMBL" id="VCGU01000007">
    <property type="protein sequence ID" value="TRY73352.1"/>
    <property type="molecule type" value="Genomic_DNA"/>
</dbReference>
<evidence type="ECO:0000313" key="4">
    <source>
        <dbReference type="Proteomes" id="UP000318571"/>
    </source>
</evidence>
<gene>
    <name evidence="3" type="ORF">TCAL_06991</name>
</gene>
<evidence type="ECO:0000256" key="2">
    <source>
        <dbReference type="SAM" id="Phobius"/>
    </source>
</evidence>
<comment type="caution">
    <text evidence="3">The sequence shown here is derived from an EMBL/GenBank/DDBJ whole genome shotgun (WGS) entry which is preliminary data.</text>
</comment>